<dbReference type="Gene3D" id="3.40.50.1780">
    <property type="match status" value="1"/>
</dbReference>
<dbReference type="InterPro" id="IPR009016">
    <property type="entry name" value="Fe_hydrogenase"/>
</dbReference>
<evidence type="ECO:0000313" key="3">
    <source>
        <dbReference type="EMBL" id="KAF6003584.1"/>
    </source>
</evidence>
<dbReference type="AlphaFoldDB" id="A0A7J7ILR2"/>
<comment type="similarity">
    <text evidence="1">Belongs to the NARF family.</text>
</comment>
<dbReference type="InterPro" id="IPR004108">
    <property type="entry name" value="Fe_hydrogenase_lsu_C"/>
</dbReference>
<reference evidence="3 4" key="1">
    <citation type="journal article" date="2020" name="J. Phycol.">
        <title>Comparative genome analysis reveals Cyanidiococcus gen. nov., a new extremophilic red algal genus sister to Cyanidioschyzon (Cyanidioschyzonaceae, Rhodophyta).</title>
        <authorList>
            <person name="Liu S.-L."/>
            <person name="Chiang Y.-R."/>
            <person name="Yoon H.S."/>
            <person name="Fu H.-Y."/>
        </authorList>
    </citation>
    <scope>NUCLEOTIDE SEQUENCE [LARGE SCALE GENOMIC DNA]</scope>
    <source>
        <strain evidence="3 4">THAL066</strain>
    </source>
</reference>
<organism evidence="3 4">
    <name type="scientific">Cyanidiococcus yangmingshanensis</name>
    <dbReference type="NCBI Taxonomy" id="2690220"/>
    <lineage>
        <taxon>Eukaryota</taxon>
        <taxon>Rhodophyta</taxon>
        <taxon>Bangiophyceae</taxon>
        <taxon>Cyanidiales</taxon>
        <taxon>Cyanidiaceae</taxon>
        <taxon>Cyanidiococcus</taxon>
    </lineage>
</organism>
<dbReference type="InterPro" id="IPR050340">
    <property type="entry name" value="Cytosolic_Fe-S_CAF"/>
</dbReference>
<sequence length="510" mass="55910">MSSSVSQGRFSTGLRITDLDDFLPNSTECVLPMQGGAIPAGSVAAPLYGSHSSGASTSPADAVARVTLSDCLSCSGCITSAETVLLSAHSVDAFVAESRQRATQVGVVAVAPAVLVSLACAWQTTDLEYAFERLQRLFNEIGEFVVLMNGAGRCLSVLETCAEAAERLPCDANGEHASQGPLFASACPGWTFYVEKTQTSMVPYLSKAKSPQAMMALLARHCYGAEAWFVSLAPCFDKKLESQRETLREDNTFVLTTGEVLELSMRFERAQHSELERRNGDCLERLELIPLRGAWSTFGGLSGGYAVEVFRYVAKNVFHYDVAEADLKLAPVRERNPDLQQLLLYEDCTTGAFSVTSQSISETKRYRLRYAVATAYGFRNIQNIVRRMKTSGACAWDFVEVMACPGGCGNGGGQWLPAESLGKGSVQSSRRQHVRQLEQKGQWLPQYHVEECPQIVELWTKLRASAPESLRITFAIRHDLLTDLESNEAQRAEATLERSASEAHRIANQW</sequence>
<accession>A0A7J7ILR2</accession>
<comment type="caution">
    <text evidence="3">The sequence shown here is derived from an EMBL/GenBank/DDBJ whole genome shotgun (WGS) entry which is preliminary data.</text>
</comment>
<dbReference type="SUPFAM" id="SSF53920">
    <property type="entry name" value="Fe-only hydrogenase"/>
    <property type="match status" value="1"/>
</dbReference>
<name>A0A7J7ILR2_9RHOD</name>
<gene>
    <name evidence="3" type="ORF">F1559_003001</name>
</gene>
<dbReference type="Proteomes" id="UP000530660">
    <property type="component" value="Unassembled WGS sequence"/>
</dbReference>
<dbReference type="Gene3D" id="3.40.950.10">
    <property type="entry name" value="Fe-only Hydrogenase (Larger Subunit), Chain L, domain 3"/>
    <property type="match status" value="1"/>
</dbReference>
<dbReference type="EMBL" id="VWRR01000006">
    <property type="protein sequence ID" value="KAF6003584.1"/>
    <property type="molecule type" value="Genomic_DNA"/>
</dbReference>
<protein>
    <recommendedName>
        <fullName evidence="2">Iron hydrogenase large subunit C-terminal domain-containing protein</fullName>
    </recommendedName>
</protein>
<evidence type="ECO:0000313" key="4">
    <source>
        <dbReference type="Proteomes" id="UP000530660"/>
    </source>
</evidence>
<keyword evidence="4" id="KW-1185">Reference proteome</keyword>
<proteinExistence type="inferred from homology"/>
<feature type="domain" description="Iron hydrogenase large subunit C-terminal" evidence="2">
    <location>
        <begin position="107"/>
        <end position="412"/>
    </location>
</feature>
<dbReference type="OrthoDB" id="10253113at2759"/>
<evidence type="ECO:0000256" key="1">
    <source>
        <dbReference type="ARBA" id="ARBA00006596"/>
    </source>
</evidence>
<evidence type="ECO:0000259" key="2">
    <source>
        <dbReference type="Pfam" id="PF02906"/>
    </source>
</evidence>
<dbReference type="Pfam" id="PF02906">
    <property type="entry name" value="Fe_hyd_lg_C"/>
    <property type="match status" value="1"/>
</dbReference>
<dbReference type="PANTHER" id="PTHR11615">
    <property type="entry name" value="NITRATE, FORMATE, IRON DEHYDROGENASE"/>
    <property type="match status" value="1"/>
</dbReference>